<protein>
    <submittedName>
        <fullName evidence="4">HlyD family secretion protein</fullName>
    </submittedName>
</protein>
<dbReference type="Proteomes" id="UP000786183">
    <property type="component" value="Unassembled WGS sequence"/>
</dbReference>
<evidence type="ECO:0000313" key="4">
    <source>
        <dbReference type="EMBL" id="MBZ7988038.1"/>
    </source>
</evidence>
<evidence type="ECO:0000259" key="3">
    <source>
        <dbReference type="Pfam" id="PF25917"/>
    </source>
</evidence>
<dbReference type="PANTHER" id="PTHR32347">
    <property type="entry name" value="EFFLUX SYSTEM COMPONENT YKNX-RELATED"/>
    <property type="match status" value="1"/>
</dbReference>
<evidence type="ECO:0000256" key="1">
    <source>
        <dbReference type="ARBA" id="ARBA00004196"/>
    </source>
</evidence>
<reference evidence="4 5" key="1">
    <citation type="submission" date="2020-07" db="EMBL/GenBank/DDBJ databases">
        <title>Transfer of Campylobacter canadensis to the novel genus Avispirillum gen. nov., that also includes two novel species recovered from migratory waterfowl: Avispirillum anseris sp. nov. and Avispirillum brantae sp. nov.</title>
        <authorList>
            <person name="Miller W.G."/>
            <person name="Chapman M.H."/>
            <person name="Yee E."/>
            <person name="Inglis G.D."/>
        </authorList>
    </citation>
    <scope>NUCLEOTIDE SEQUENCE [LARGE SCALE GENOMIC DNA]</scope>
    <source>
        <strain evidence="4 5">L283</strain>
    </source>
</reference>
<dbReference type="InterPro" id="IPR050465">
    <property type="entry name" value="UPF0194_transport"/>
</dbReference>
<dbReference type="InterPro" id="IPR058625">
    <property type="entry name" value="MdtA-like_BSH"/>
</dbReference>
<feature type="domain" description="Multidrug resistance protein MdtA-like barrel-sandwich hybrid" evidence="3">
    <location>
        <begin position="45"/>
        <end position="233"/>
    </location>
</feature>
<dbReference type="Gene3D" id="1.10.287.470">
    <property type="entry name" value="Helix hairpin bin"/>
    <property type="match status" value="1"/>
</dbReference>
<proteinExistence type="predicted"/>
<comment type="caution">
    <text evidence="4">The sequence shown here is derived from an EMBL/GenBank/DDBJ whole genome shotgun (WGS) entry which is preliminary data.</text>
</comment>
<dbReference type="Gene3D" id="2.40.50.100">
    <property type="match status" value="1"/>
</dbReference>
<keyword evidence="5" id="KW-1185">Reference proteome</keyword>
<dbReference type="EMBL" id="JACGBB010000026">
    <property type="protein sequence ID" value="MBZ7988038.1"/>
    <property type="molecule type" value="Genomic_DNA"/>
</dbReference>
<accession>A0ABS7WTD4</accession>
<sequence>MKKYNLLVILVLVAFIALSIIFVLFSFDVLEVKKISTQNAYVKSNSVDIYSALNEKIVKINVKDFQKVKKDELLFVLDCSDYLEKQNIAEAKMNIKNESLNKIAQDKKSMQIQIQEKEINYKVQQSVFNNVKNEYERESNLFIKGAISKQQFDNQELLYEKAKLSLEQAKLALEQSKIDFESFILSENIAKQEFLSARAEFEISKNLSSKCEIKAPFDGTLGEINLSIGDYANKKFSRIISDEKYIIANIKETNISNLKVGQEVSFSVDSLKGLHFSGVIADIAPATGSAFSDTKIDNSIGNFIKITQRIPVKINITSKDTTLLKSGMSVNVKANKS</sequence>
<evidence type="ECO:0000256" key="2">
    <source>
        <dbReference type="ARBA" id="ARBA00023054"/>
    </source>
</evidence>
<comment type="subcellular location">
    <subcellularLocation>
        <location evidence="1">Cell envelope</location>
    </subcellularLocation>
</comment>
<name>A0ABS7WTD4_9BACT</name>
<evidence type="ECO:0000313" key="5">
    <source>
        <dbReference type="Proteomes" id="UP000786183"/>
    </source>
</evidence>
<dbReference type="RefSeq" id="WP_172231103.1">
    <property type="nucleotide sequence ID" value="NZ_CP035946.1"/>
</dbReference>
<gene>
    <name evidence="4" type="ORF">AVCANL283_08030</name>
</gene>
<organism evidence="4 5">
    <name type="scientific">Campylobacter canadensis</name>
    <dbReference type="NCBI Taxonomy" id="449520"/>
    <lineage>
        <taxon>Bacteria</taxon>
        <taxon>Pseudomonadati</taxon>
        <taxon>Campylobacterota</taxon>
        <taxon>Epsilonproteobacteria</taxon>
        <taxon>Campylobacterales</taxon>
        <taxon>Campylobacteraceae</taxon>
        <taxon>Campylobacter</taxon>
    </lineage>
</organism>
<keyword evidence="2" id="KW-0175">Coiled coil</keyword>
<dbReference type="PANTHER" id="PTHR32347:SF14">
    <property type="entry name" value="EFFLUX SYSTEM COMPONENT YKNX-RELATED"/>
    <property type="match status" value="1"/>
</dbReference>
<dbReference type="Pfam" id="PF25917">
    <property type="entry name" value="BSH_RND"/>
    <property type="match status" value="1"/>
</dbReference>
<dbReference type="Gene3D" id="2.40.30.170">
    <property type="match status" value="1"/>
</dbReference>